<feature type="compositionally biased region" description="Acidic residues" evidence="1">
    <location>
        <begin position="32"/>
        <end position="44"/>
    </location>
</feature>
<reference evidence="2" key="1">
    <citation type="submission" date="2020-05" db="EMBL/GenBank/DDBJ databases">
        <authorList>
            <person name="Chiriac C."/>
            <person name="Salcher M."/>
            <person name="Ghai R."/>
            <person name="Kavagutti S V."/>
        </authorList>
    </citation>
    <scope>NUCLEOTIDE SEQUENCE</scope>
</reference>
<accession>A0A6J6HX85</accession>
<feature type="region of interest" description="Disordered" evidence="1">
    <location>
        <begin position="80"/>
        <end position="110"/>
    </location>
</feature>
<sequence>MLQADGDEIDPREQGEYRGTGHAGVGRHVEERDDLEDVADEDEEEKAREVRQVAEAIGPDCLHDDAIADETDRRLDEIAWSPGNEGPVDEGLAPCGENEDQRGGDQGHEVDERNLVEAVPDAFVTEGVGPLDQLFDCWELESEDHLADDSLEAVVGLRAG</sequence>
<feature type="region of interest" description="Disordered" evidence="1">
    <location>
        <begin position="1"/>
        <end position="48"/>
    </location>
</feature>
<protein>
    <submittedName>
        <fullName evidence="2">Unannotated protein</fullName>
    </submittedName>
</protein>
<evidence type="ECO:0000313" key="2">
    <source>
        <dbReference type="EMBL" id="CAB4618691.1"/>
    </source>
</evidence>
<gene>
    <name evidence="2" type="ORF">UFOPK1835_01595</name>
</gene>
<organism evidence="2">
    <name type="scientific">freshwater metagenome</name>
    <dbReference type="NCBI Taxonomy" id="449393"/>
    <lineage>
        <taxon>unclassified sequences</taxon>
        <taxon>metagenomes</taxon>
        <taxon>ecological metagenomes</taxon>
    </lineage>
</organism>
<feature type="compositionally biased region" description="Basic and acidic residues" evidence="1">
    <location>
        <begin position="99"/>
        <end position="110"/>
    </location>
</feature>
<evidence type="ECO:0000256" key="1">
    <source>
        <dbReference type="SAM" id="MobiDB-lite"/>
    </source>
</evidence>
<name>A0A6J6HX85_9ZZZZ</name>
<dbReference type="EMBL" id="CAEZUP010000081">
    <property type="protein sequence ID" value="CAB4618691.1"/>
    <property type="molecule type" value="Genomic_DNA"/>
</dbReference>
<proteinExistence type="predicted"/>
<dbReference type="AlphaFoldDB" id="A0A6J6HX85"/>